<dbReference type="PANTHER" id="PTHR46746">
    <property type="entry name" value="KILLER CELL LECTIN-LIKE RECEPTOR SUBFAMILY F MEMBER 2"/>
    <property type="match status" value="1"/>
</dbReference>
<dbReference type="SUPFAM" id="SSF56436">
    <property type="entry name" value="C-type lectin-like"/>
    <property type="match status" value="1"/>
</dbReference>
<evidence type="ECO:0000313" key="5">
    <source>
        <dbReference type="EMBL" id="KAJ1084939.1"/>
    </source>
</evidence>
<dbReference type="InterPro" id="IPR016186">
    <property type="entry name" value="C-type_lectin-like/link_sf"/>
</dbReference>
<keyword evidence="3" id="KW-0812">Transmembrane</keyword>
<dbReference type="InterPro" id="IPR001304">
    <property type="entry name" value="C-type_lectin-like"/>
</dbReference>
<evidence type="ECO:0000256" key="3">
    <source>
        <dbReference type="SAM" id="Phobius"/>
    </source>
</evidence>
<dbReference type="Proteomes" id="UP001066276">
    <property type="component" value="Chromosome 12"/>
</dbReference>
<feature type="domain" description="C-type lectin" evidence="4">
    <location>
        <begin position="119"/>
        <end position="242"/>
    </location>
</feature>
<dbReference type="GO" id="GO:0030246">
    <property type="term" value="F:carbohydrate binding"/>
    <property type="evidence" value="ECO:0007669"/>
    <property type="project" value="UniProtKB-KW"/>
</dbReference>
<sequence>MESDVTYADLKFKSNVGETAKLRSALPKTSDTQEKKTQPWICLVISTLVICFLLLAAVIVLIIMYSVMTARLQQTEQKMAQLQINHSRALMYIRCTGNPSDSDCEQYFTKSCPKDWLLNNIQCYYFPVEKLSMEESRENCRLNESYLVTILDGQEQDFITRMKGLHHYWIGLTDIHEEGTWKWLDGSALQKDRFWRCDQPDNGGGKGEEDCATLGIAPCDEVSILQNWSDENCWENHRYICKKKAMDIQNEFVL</sequence>
<keyword evidence="6" id="KW-1185">Reference proteome</keyword>
<name>A0AAV7L226_PLEWA</name>
<dbReference type="InterPro" id="IPR016187">
    <property type="entry name" value="CTDL_fold"/>
</dbReference>
<dbReference type="EMBL" id="JANPWB010000016">
    <property type="protein sequence ID" value="KAJ1084939.1"/>
    <property type="molecule type" value="Genomic_DNA"/>
</dbReference>
<organism evidence="5 6">
    <name type="scientific">Pleurodeles waltl</name>
    <name type="common">Iberian ribbed newt</name>
    <dbReference type="NCBI Taxonomy" id="8319"/>
    <lineage>
        <taxon>Eukaryota</taxon>
        <taxon>Metazoa</taxon>
        <taxon>Chordata</taxon>
        <taxon>Craniata</taxon>
        <taxon>Vertebrata</taxon>
        <taxon>Euteleostomi</taxon>
        <taxon>Amphibia</taxon>
        <taxon>Batrachia</taxon>
        <taxon>Caudata</taxon>
        <taxon>Salamandroidea</taxon>
        <taxon>Salamandridae</taxon>
        <taxon>Pleurodelinae</taxon>
        <taxon>Pleurodeles</taxon>
    </lineage>
</organism>
<evidence type="ECO:0000256" key="2">
    <source>
        <dbReference type="ARBA" id="ARBA00023157"/>
    </source>
</evidence>
<dbReference type="PANTHER" id="PTHR46746:SF9">
    <property type="entry name" value="CD209 ANTIGEN-LIKE PROTEIN C-LIKE"/>
    <property type="match status" value="1"/>
</dbReference>
<dbReference type="PROSITE" id="PS50041">
    <property type="entry name" value="C_TYPE_LECTIN_2"/>
    <property type="match status" value="1"/>
</dbReference>
<comment type="caution">
    <text evidence="5">The sequence shown here is derived from an EMBL/GenBank/DDBJ whole genome shotgun (WGS) entry which is preliminary data.</text>
</comment>
<protein>
    <recommendedName>
        <fullName evidence="4">C-type lectin domain-containing protein</fullName>
    </recommendedName>
</protein>
<keyword evidence="2" id="KW-1015">Disulfide bond</keyword>
<accession>A0AAV7L226</accession>
<dbReference type="Gene3D" id="3.10.100.10">
    <property type="entry name" value="Mannose-Binding Protein A, subunit A"/>
    <property type="match status" value="1"/>
</dbReference>
<proteinExistence type="predicted"/>
<keyword evidence="3" id="KW-1133">Transmembrane helix</keyword>
<evidence type="ECO:0000259" key="4">
    <source>
        <dbReference type="PROSITE" id="PS50041"/>
    </source>
</evidence>
<dbReference type="AlphaFoldDB" id="A0AAV7L226"/>
<reference evidence="5" key="1">
    <citation type="journal article" date="2022" name="bioRxiv">
        <title>Sequencing and chromosome-scale assembly of the giantPleurodeles waltlgenome.</title>
        <authorList>
            <person name="Brown T."/>
            <person name="Elewa A."/>
            <person name="Iarovenko S."/>
            <person name="Subramanian E."/>
            <person name="Araus A.J."/>
            <person name="Petzold A."/>
            <person name="Susuki M."/>
            <person name="Suzuki K.-i.T."/>
            <person name="Hayashi T."/>
            <person name="Toyoda A."/>
            <person name="Oliveira C."/>
            <person name="Osipova E."/>
            <person name="Leigh N.D."/>
            <person name="Simon A."/>
            <person name="Yun M.H."/>
        </authorList>
    </citation>
    <scope>NUCLEOTIDE SEQUENCE</scope>
    <source>
        <strain evidence="5">20211129_DDA</strain>
        <tissue evidence="5">Liver</tissue>
    </source>
</reference>
<evidence type="ECO:0000256" key="1">
    <source>
        <dbReference type="ARBA" id="ARBA00022734"/>
    </source>
</evidence>
<feature type="transmembrane region" description="Helical" evidence="3">
    <location>
        <begin position="40"/>
        <end position="68"/>
    </location>
</feature>
<keyword evidence="1" id="KW-0430">Lectin</keyword>
<dbReference type="InterPro" id="IPR051379">
    <property type="entry name" value="C-type_Lectin_Receptor_IMM"/>
</dbReference>
<gene>
    <name evidence="5" type="ORF">NDU88_005077</name>
</gene>
<dbReference type="CDD" id="cd03590">
    <property type="entry name" value="CLECT_DC-SIGN_like"/>
    <property type="match status" value="1"/>
</dbReference>
<dbReference type="InterPro" id="IPR033989">
    <property type="entry name" value="CD209-like_CTLD"/>
</dbReference>
<evidence type="ECO:0000313" key="6">
    <source>
        <dbReference type="Proteomes" id="UP001066276"/>
    </source>
</evidence>
<keyword evidence="3" id="KW-0472">Membrane</keyword>
<dbReference type="Pfam" id="PF00059">
    <property type="entry name" value="Lectin_C"/>
    <property type="match status" value="1"/>
</dbReference>
<dbReference type="SMART" id="SM00034">
    <property type="entry name" value="CLECT"/>
    <property type="match status" value="1"/>
</dbReference>